<dbReference type="EMBL" id="JAVDVY010000001">
    <property type="protein sequence ID" value="MDR7133547.1"/>
    <property type="molecule type" value="Genomic_DNA"/>
</dbReference>
<protein>
    <recommendedName>
        <fullName evidence="3">Sulfotransferase</fullName>
    </recommendedName>
</protein>
<dbReference type="Proteomes" id="UP001251524">
    <property type="component" value="Unassembled WGS sequence"/>
</dbReference>
<proteinExistence type="predicted"/>
<keyword evidence="2" id="KW-1185">Reference proteome</keyword>
<evidence type="ECO:0000313" key="2">
    <source>
        <dbReference type="Proteomes" id="UP001251524"/>
    </source>
</evidence>
<dbReference type="InterPro" id="IPR027417">
    <property type="entry name" value="P-loop_NTPase"/>
</dbReference>
<evidence type="ECO:0008006" key="3">
    <source>
        <dbReference type="Google" id="ProtNLM"/>
    </source>
</evidence>
<sequence>MNNIPNAVDDEFDRPVFIVSSPRSGAELLYDTLMRAPRVFTVGSGSHKLVEDIDALHVRAHGFDSNRLSAGDATPEVVAQVRQGYRDGAVDRDGARPRRMPLRLLDKTPKHSLRIPFLAKAFPQAHFVYLYRDPREALSNMLLAWESNRFCTYKSLPGWPRPHWSLLLTPGWRELAGKPLADIVAGQWRAATEVLLDDLAALEPTRWRVVRYRDFIDNPAGEIARLCLSLDYAWDRPLDGGLAGLIKLPTTADAEIIRKHAADLQRAWPSLQAVADRAARVAGAVAVH</sequence>
<comment type="caution">
    <text evidence="1">The sequence shown here is derived from an EMBL/GenBank/DDBJ whole genome shotgun (WGS) entry which is preliminary data.</text>
</comment>
<name>A0ABU1W7V0_9GAMM</name>
<evidence type="ECO:0000313" key="1">
    <source>
        <dbReference type="EMBL" id="MDR7133547.1"/>
    </source>
</evidence>
<dbReference type="Pfam" id="PF13469">
    <property type="entry name" value="Sulfotransfer_3"/>
    <property type="match status" value="1"/>
</dbReference>
<dbReference type="RefSeq" id="WP_310058413.1">
    <property type="nucleotide sequence ID" value="NZ_JAVDVY010000001.1"/>
</dbReference>
<dbReference type="Gene3D" id="3.40.50.300">
    <property type="entry name" value="P-loop containing nucleotide triphosphate hydrolases"/>
    <property type="match status" value="1"/>
</dbReference>
<gene>
    <name evidence="1" type="ORF">J2X06_000731</name>
</gene>
<dbReference type="SUPFAM" id="SSF52540">
    <property type="entry name" value="P-loop containing nucleoside triphosphate hydrolases"/>
    <property type="match status" value="1"/>
</dbReference>
<accession>A0ABU1W7V0</accession>
<reference evidence="1 2" key="1">
    <citation type="submission" date="2023-07" db="EMBL/GenBank/DDBJ databases">
        <title>Sorghum-associated microbial communities from plants grown in Nebraska, USA.</title>
        <authorList>
            <person name="Schachtman D."/>
        </authorList>
    </citation>
    <scope>NUCLEOTIDE SEQUENCE [LARGE SCALE GENOMIC DNA]</scope>
    <source>
        <strain evidence="1 2">BE198</strain>
    </source>
</reference>
<organism evidence="1 2">
    <name type="scientific">Lysobacter niastensis</name>
    <dbReference type="NCBI Taxonomy" id="380629"/>
    <lineage>
        <taxon>Bacteria</taxon>
        <taxon>Pseudomonadati</taxon>
        <taxon>Pseudomonadota</taxon>
        <taxon>Gammaproteobacteria</taxon>
        <taxon>Lysobacterales</taxon>
        <taxon>Lysobacteraceae</taxon>
        <taxon>Lysobacter</taxon>
    </lineage>
</organism>